<dbReference type="InParanoid" id="A0A482WZ23"/>
<dbReference type="InterPro" id="IPR043504">
    <property type="entry name" value="Peptidase_S1_PA_chymotrypsin"/>
</dbReference>
<dbReference type="SUPFAM" id="SSF50494">
    <property type="entry name" value="Trypsin-like serine proteases"/>
    <property type="match status" value="1"/>
</dbReference>
<dbReference type="SMR" id="A0A482WZ23"/>
<accession>A0A482WZ23</accession>
<feature type="compositionally biased region" description="Polar residues" evidence="6">
    <location>
        <begin position="168"/>
        <end position="179"/>
    </location>
</feature>
<dbReference type="PROSITE" id="PS00134">
    <property type="entry name" value="TRYPSIN_HIS"/>
    <property type="match status" value="1"/>
</dbReference>
<keyword evidence="2 5" id="KW-0378">Hydrolase</keyword>
<evidence type="ECO:0000256" key="2">
    <source>
        <dbReference type="ARBA" id="ARBA00022801"/>
    </source>
</evidence>
<dbReference type="Pfam" id="PF00089">
    <property type="entry name" value="Trypsin"/>
    <property type="match status" value="1"/>
</dbReference>
<evidence type="ECO:0000313" key="9">
    <source>
        <dbReference type="EMBL" id="RZF38774.1"/>
    </source>
</evidence>
<dbReference type="EMBL" id="QKKF02021700">
    <property type="protein sequence ID" value="RZF38774.1"/>
    <property type="molecule type" value="Genomic_DNA"/>
</dbReference>
<dbReference type="PROSITE" id="PS51257">
    <property type="entry name" value="PROKAR_LIPOPROTEIN"/>
    <property type="match status" value="1"/>
</dbReference>
<dbReference type="PANTHER" id="PTHR24252:SF7">
    <property type="entry name" value="HYALIN"/>
    <property type="match status" value="1"/>
</dbReference>
<feature type="domain" description="Peptidase S1" evidence="8">
    <location>
        <begin position="551"/>
        <end position="792"/>
    </location>
</feature>
<dbReference type="PROSITE" id="PS00135">
    <property type="entry name" value="TRYPSIN_SER"/>
    <property type="match status" value="1"/>
</dbReference>
<evidence type="ECO:0000256" key="4">
    <source>
        <dbReference type="ARBA" id="ARBA00023157"/>
    </source>
</evidence>
<dbReference type="GO" id="GO:0006508">
    <property type="term" value="P:proteolysis"/>
    <property type="evidence" value="ECO:0007669"/>
    <property type="project" value="UniProtKB-KW"/>
</dbReference>
<dbReference type="PANTHER" id="PTHR24252">
    <property type="entry name" value="ACROSIN-RELATED"/>
    <property type="match status" value="1"/>
</dbReference>
<feature type="compositionally biased region" description="Polar residues" evidence="6">
    <location>
        <begin position="414"/>
        <end position="433"/>
    </location>
</feature>
<keyword evidence="10" id="KW-1185">Reference proteome</keyword>
<feature type="region of interest" description="Disordered" evidence="6">
    <location>
        <begin position="134"/>
        <end position="297"/>
    </location>
</feature>
<feature type="compositionally biased region" description="Low complexity" evidence="6">
    <location>
        <begin position="452"/>
        <end position="489"/>
    </location>
</feature>
<feature type="region of interest" description="Disordered" evidence="6">
    <location>
        <begin position="379"/>
        <end position="492"/>
    </location>
</feature>
<dbReference type="FunFam" id="2.40.10.10:FF:000006">
    <property type="entry name" value="Serine proteinase stubble"/>
    <property type="match status" value="1"/>
</dbReference>
<dbReference type="Proteomes" id="UP000291343">
    <property type="component" value="Unassembled WGS sequence"/>
</dbReference>
<evidence type="ECO:0000259" key="8">
    <source>
        <dbReference type="PROSITE" id="PS50240"/>
    </source>
</evidence>
<proteinExistence type="predicted"/>
<dbReference type="GO" id="GO:0004252">
    <property type="term" value="F:serine-type endopeptidase activity"/>
    <property type="evidence" value="ECO:0007669"/>
    <property type="project" value="InterPro"/>
</dbReference>
<dbReference type="AlphaFoldDB" id="A0A482WZ23"/>
<feature type="compositionally biased region" description="Low complexity" evidence="6">
    <location>
        <begin position="254"/>
        <end position="270"/>
    </location>
</feature>
<name>A0A482WZ23_LAOST</name>
<dbReference type="FunCoup" id="A0A482WZ23">
    <property type="interactions" value="5"/>
</dbReference>
<protein>
    <recommendedName>
        <fullName evidence="8">Peptidase S1 domain-containing protein</fullName>
    </recommendedName>
</protein>
<dbReference type="InterPro" id="IPR009003">
    <property type="entry name" value="Peptidase_S1_PA"/>
</dbReference>
<dbReference type="PROSITE" id="PS50240">
    <property type="entry name" value="TRYPSIN_DOM"/>
    <property type="match status" value="1"/>
</dbReference>
<keyword evidence="7" id="KW-0732">Signal</keyword>
<dbReference type="InterPro" id="IPR001254">
    <property type="entry name" value="Trypsin_dom"/>
</dbReference>
<feature type="compositionally biased region" description="Low complexity" evidence="6">
    <location>
        <begin position="394"/>
        <end position="413"/>
    </location>
</feature>
<evidence type="ECO:0000256" key="7">
    <source>
        <dbReference type="SAM" id="SignalP"/>
    </source>
</evidence>
<keyword evidence="4" id="KW-1015">Disulfide bond</keyword>
<keyword evidence="3 5" id="KW-0720">Serine protease</keyword>
<dbReference type="PRINTS" id="PR00722">
    <property type="entry name" value="CHYMOTRYPSIN"/>
</dbReference>
<evidence type="ECO:0000256" key="3">
    <source>
        <dbReference type="ARBA" id="ARBA00022825"/>
    </source>
</evidence>
<evidence type="ECO:0000256" key="6">
    <source>
        <dbReference type="SAM" id="MobiDB-lite"/>
    </source>
</evidence>
<organism evidence="9 10">
    <name type="scientific">Laodelphax striatellus</name>
    <name type="common">Small brown planthopper</name>
    <name type="synonym">Delphax striatella</name>
    <dbReference type="NCBI Taxonomy" id="195883"/>
    <lineage>
        <taxon>Eukaryota</taxon>
        <taxon>Metazoa</taxon>
        <taxon>Ecdysozoa</taxon>
        <taxon>Arthropoda</taxon>
        <taxon>Hexapoda</taxon>
        <taxon>Insecta</taxon>
        <taxon>Pterygota</taxon>
        <taxon>Neoptera</taxon>
        <taxon>Paraneoptera</taxon>
        <taxon>Hemiptera</taxon>
        <taxon>Auchenorrhyncha</taxon>
        <taxon>Fulgoroidea</taxon>
        <taxon>Delphacidae</taxon>
        <taxon>Criomorphinae</taxon>
        <taxon>Laodelphax</taxon>
    </lineage>
</organism>
<feature type="chain" id="PRO_5019766979" description="Peptidase S1 domain-containing protein" evidence="7">
    <location>
        <begin position="26"/>
        <end position="793"/>
    </location>
</feature>
<gene>
    <name evidence="9" type="ORF">LSTR_LSTR008144</name>
</gene>
<dbReference type="InterPro" id="IPR033116">
    <property type="entry name" value="TRYPSIN_SER"/>
</dbReference>
<keyword evidence="1 5" id="KW-0645">Protease</keyword>
<feature type="compositionally biased region" description="Low complexity" evidence="6">
    <location>
        <begin position="434"/>
        <end position="445"/>
    </location>
</feature>
<evidence type="ECO:0000313" key="10">
    <source>
        <dbReference type="Proteomes" id="UP000291343"/>
    </source>
</evidence>
<comment type="caution">
    <text evidence="9">The sequence shown here is derived from an EMBL/GenBank/DDBJ whole genome shotgun (WGS) entry which is preliminary data.</text>
</comment>
<feature type="signal peptide" evidence="7">
    <location>
        <begin position="1"/>
        <end position="25"/>
    </location>
</feature>
<sequence>MTTRQLQLVWLVGLAVSACIPTVTPSPVWNPHILSGGSGRNIRHLPCLSRQTGEKGICMFAFSCAKANGTHLGTCIDRFYFGSCCKVLTNPSALDVPAGVENNQILDEVTSTEAYHLSTFQTVDIGRINETTSYLQSSTSRTEPEKPASVFKPTKKPTKPADSFVTKRPSTATYKPTQASPKPTSPTSSKPIISSSHRPISSSPRPISSTPKPLTSSSKPFSSSHKPITSSSRPISTTARPVSSTAKPVLIGNKPAATSPKPATSSPKPAVSFRPSTNTPKPRPKPQKPQISTTVPTKKPGYVQLVLTTLSPYSPTTIPPALVTWTTVEEVPVRPVPTVSNNKTELPQKIAEPTTTASTTTSTMTTPNWVEISVSTHAPTTFDTSETNPPTTVATTIQSSPPAPSSTAGTPSTVFVTTQPPQRPSTVQQPVQRPSTFQTPQRPSTTQPPPTVTTTTARPTTTTPIPTTESPTTFTTSVPTTVTRPAPTTNYPSQTFFTEMSTDGVSTDSVTTLPPSKPTPAVDINEIDTSYFNMTNFRDVCGRRLYPQSRIVGGEKASFGKWPWQISLRQWRTSTYLHKCGAALLSENWAITAAHCVENVPPSDLLLRLGEHDLSIEEEPYSYKERRVQIVASHPQFDPRTFEYDLALLRFYEPIVFQPNIIPICVPEDDTSFVGSTAYVTGWGRLYENGPLPSVLQEVSVPVINNTVCETMYRAAGYIEHIPEIFICAGWRKGGFDSCEGDSGGPMVIQRPDRRWVLAGVISWGIGCAEPNQPGVYTRISQFRDWINQILQF</sequence>
<evidence type="ECO:0000256" key="1">
    <source>
        <dbReference type="ARBA" id="ARBA00022670"/>
    </source>
</evidence>
<dbReference type="STRING" id="195883.A0A482WZ23"/>
<evidence type="ECO:0000256" key="5">
    <source>
        <dbReference type="RuleBase" id="RU363034"/>
    </source>
</evidence>
<dbReference type="CDD" id="cd00190">
    <property type="entry name" value="Tryp_SPc"/>
    <property type="match status" value="1"/>
</dbReference>
<dbReference type="InterPro" id="IPR018114">
    <property type="entry name" value="TRYPSIN_HIS"/>
</dbReference>
<dbReference type="SMART" id="SM00020">
    <property type="entry name" value="Tryp_SPc"/>
    <property type="match status" value="1"/>
</dbReference>
<dbReference type="InterPro" id="IPR001314">
    <property type="entry name" value="Peptidase_S1A"/>
</dbReference>
<dbReference type="Gene3D" id="2.40.10.10">
    <property type="entry name" value="Trypsin-like serine proteases"/>
    <property type="match status" value="1"/>
</dbReference>
<feature type="compositionally biased region" description="Polar residues" evidence="6">
    <location>
        <begin position="379"/>
        <end position="393"/>
    </location>
</feature>
<feature type="compositionally biased region" description="Low complexity" evidence="6">
    <location>
        <begin position="180"/>
        <end position="241"/>
    </location>
</feature>
<reference evidence="9 10" key="1">
    <citation type="journal article" date="2017" name="Gigascience">
        <title>Genome sequence of the small brown planthopper, Laodelphax striatellus.</title>
        <authorList>
            <person name="Zhu J."/>
            <person name="Jiang F."/>
            <person name="Wang X."/>
            <person name="Yang P."/>
            <person name="Bao Y."/>
            <person name="Zhao W."/>
            <person name="Wang W."/>
            <person name="Lu H."/>
            <person name="Wang Q."/>
            <person name="Cui N."/>
            <person name="Li J."/>
            <person name="Chen X."/>
            <person name="Luo L."/>
            <person name="Yu J."/>
            <person name="Kang L."/>
            <person name="Cui F."/>
        </authorList>
    </citation>
    <scope>NUCLEOTIDE SEQUENCE [LARGE SCALE GENOMIC DNA]</scope>
    <source>
        <strain evidence="9">Lst14</strain>
    </source>
</reference>
<dbReference type="OrthoDB" id="93664at2759"/>